<protein>
    <submittedName>
        <fullName evidence="3">Uncharacterized protein</fullName>
    </submittedName>
</protein>
<keyword evidence="2" id="KW-0472">Membrane</keyword>
<feature type="transmembrane region" description="Helical" evidence="2">
    <location>
        <begin position="37"/>
        <end position="55"/>
    </location>
</feature>
<dbReference type="EMBL" id="QRBI01000104">
    <property type="protein sequence ID" value="RMC14997.1"/>
    <property type="molecule type" value="Genomic_DNA"/>
</dbReference>
<keyword evidence="2" id="KW-1133">Transmembrane helix</keyword>
<keyword evidence="4" id="KW-1185">Reference proteome</keyword>
<evidence type="ECO:0000313" key="3">
    <source>
        <dbReference type="EMBL" id="RMC14997.1"/>
    </source>
</evidence>
<evidence type="ECO:0000313" key="4">
    <source>
        <dbReference type="Proteomes" id="UP000269221"/>
    </source>
</evidence>
<feature type="region of interest" description="Disordered" evidence="1">
    <location>
        <begin position="74"/>
        <end position="110"/>
    </location>
</feature>
<accession>A0A3M0L6Z0</accession>
<keyword evidence="2" id="KW-0812">Transmembrane</keyword>
<dbReference type="Proteomes" id="UP000269221">
    <property type="component" value="Unassembled WGS sequence"/>
</dbReference>
<evidence type="ECO:0000256" key="1">
    <source>
        <dbReference type="SAM" id="MobiDB-lite"/>
    </source>
</evidence>
<organism evidence="3 4">
    <name type="scientific">Hirundo rustica rustica</name>
    <dbReference type="NCBI Taxonomy" id="333673"/>
    <lineage>
        <taxon>Eukaryota</taxon>
        <taxon>Metazoa</taxon>
        <taxon>Chordata</taxon>
        <taxon>Craniata</taxon>
        <taxon>Vertebrata</taxon>
        <taxon>Euteleostomi</taxon>
        <taxon>Archelosauria</taxon>
        <taxon>Archosauria</taxon>
        <taxon>Dinosauria</taxon>
        <taxon>Saurischia</taxon>
        <taxon>Theropoda</taxon>
        <taxon>Coelurosauria</taxon>
        <taxon>Aves</taxon>
        <taxon>Neognathae</taxon>
        <taxon>Neoaves</taxon>
        <taxon>Telluraves</taxon>
        <taxon>Australaves</taxon>
        <taxon>Passeriformes</taxon>
        <taxon>Sylvioidea</taxon>
        <taxon>Hirundinidae</taxon>
        <taxon>Hirundo</taxon>
    </lineage>
</organism>
<dbReference type="AlphaFoldDB" id="A0A3M0L6Z0"/>
<gene>
    <name evidence="3" type="ORF">DUI87_07176</name>
</gene>
<name>A0A3M0L6Z0_HIRRU</name>
<proteinExistence type="predicted"/>
<sequence>MAQLRVSMRIKGQTNNADVIVGVCCRPPNQDDDDVCAVLLVLFIVVLILIVIGIIKRMLSRLISSTTHTPSVNQVTIPSVSEWEEDMELEEDPEESRNPEEEEPQMEWPTQLEWFAERYPDSEYRPPPFQFSSS</sequence>
<comment type="caution">
    <text evidence="3">The sequence shown here is derived from an EMBL/GenBank/DDBJ whole genome shotgun (WGS) entry which is preliminary data.</text>
</comment>
<evidence type="ECO:0000256" key="2">
    <source>
        <dbReference type="SAM" id="Phobius"/>
    </source>
</evidence>
<reference evidence="3 4" key="1">
    <citation type="submission" date="2018-07" db="EMBL/GenBank/DDBJ databases">
        <title>A high quality draft genome assembly of the barn swallow (H. rustica rustica).</title>
        <authorList>
            <person name="Formenti G."/>
            <person name="Chiara M."/>
            <person name="Poveda L."/>
            <person name="Francoijs K.-J."/>
            <person name="Bonisoli-Alquati A."/>
            <person name="Canova L."/>
            <person name="Gianfranceschi L."/>
            <person name="Horner D.S."/>
            <person name="Saino N."/>
        </authorList>
    </citation>
    <scope>NUCLEOTIDE SEQUENCE [LARGE SCALE GENOMIC DNA]</scope>
    <source>
        <strain evidence="3">Chelidonia</strain>
        <tissue evidence="3">Blood</tissue>
    </source>
</reference>
<feature type="compositionally biased region" description="Acidic residues" evidence="1">
    <location>
        <begin position="82"/>
        <end position="105"/>
    </location>
</feature>